<comment type="caution">
    <text evidence="1">The sequence shown here is derived from an EMBL/GenBank/DDBJ whole genome shotgun (WGS) entry which is preliminary data.</text>
</comment>
<reference evidence="1 2" key="1">
    <citation type="journal article" date="2019" name="Commun. Biol.">
        <title>The bagworm genome reveals a unique fibroin gene that provides high tensile strength.</title>
        <authorList>
            <person name="Kono N."/>
            <person name="Nakamura H."/>
            <person name="Ohtoshi R."/>
            <person name="Tomita M."/>
            <person name="Numata K."/>
            <person name="Arakawa K."/>
        </authorList>
    </citation>
    <scope>NUCLEOTIDE SEQUENCE [LARGE SCALE GENOMIC DNA]</scope>
</reference>
<dbReference type="EMBL" id="BGZK01000002">
    <property type="protein sequence ID" value="GBO98917.1"/>
    <property type="molecule type" value="Genomic_DNA"/>
</dbReference>
<keyword evidence="2" id="KW-1185">Reference proteome</keyword>
<evidence type="ECO:0000313" key="2">
    <source>
        <dbReference type="Proteomes" id="UP000299102"/>
    </source>
</evidence>
<organism evidence="1 2">
    <name type="scientific">Eumeta variegata</name>
    <name type="common">Bagworm moth</name>
    <name type="synonym">Eumeta japonica</name>
    <dbReference type="NCBI Taxonomy" id="151549"/>
    <lineage>
        <taxon>Eukaryota</taxon>
        <taxon>Metazoa</taxon>
        <taxon>Ecdysozoa</taxon>
        <taxon>Arthropoda</taxon>
        <taxon>Hexapoda</taxon>
        <taxon>Insecta</taxon>
        <taxon>Pterygota</taxon>
        <taxon>Neoptera</taxon>
        <taxon>Endopterygota</taxon>
        <taxon>Lepidoptera</taxon>
        <taxon>Glossata</taxon>
        <taxon>Ditrysia</taxon>
        <taxon>Tineoidea</taxon>
        <taxon>Psychidae</taxon>
        <taxon>Oiketicinae</taxon>
        <taxon>Eumeta</taxon>
    </lineage>
</organism>
<name>A0A4C1SCJ6_EUMVA</name>
<sequence>MNTDLASAISKDSEDFNVKLRYRPVKASGSSHKSLDVIKKAASRLLREEMKAVRTEMQEYSNTIASLVATAVVCNDTIDNLTIRTEATKTHQLEP</sequence>
<gene>
    <name evidence="1" type="ORF">EVAR_324_1</name>
</gene>
<accession>A0A4C1SCJ6</accession>
<proteinExistence type="predicted"/>
<dbReference type="AlphaFoldDB" id="A0A4C1SCJ6"/>
<evidence type="ECO:0000313" key="1">
    <source>
        <dbReference type="EMBL" id="GBO98917.1"/>
    </source>
</evidence>
<dbReference type="Proteomes" id="UP000299102">
    <property type="component" value="Unassembled WGS sequence"/>
</dbReference>
<protein>
    <submittedName>
        <fullName evidence="1">Uncharacterized protein</fullName>
    </submittedName>
</protein>